<name>A0A164NCY3_BACCE</name>
<evidence type="ECO:0000313" key="2">
    <source>
        <dbReference type="EMBL" id="KZD63361.1"/>
    </source>
</evidence>
<evidence type="ECO:0000313" key="3">
    <source>
        <dbReference type="Proteomes" id="UP000076482"/>
    </source>
</evidence>
<dbReference type="InterPro" id="IPR018977">
    <property type="entry name" value="NurA_domain"/>
</dbReference>
<organism evidence="2 3">
    <name type="scientific">Bacillus cereus</name>
    <dbReference type="NCBI Taxonomy" id="1396"/>
    <lineage>
        <taxon>Bacteria</taxon>
        <taxon>Bacillati</taxon>
        <taxon>Bacillota</taxon>
        <taxon>Bacilli</taxon>
        <taxon>Bacillales</taxon>
        <taxon>Bacillaceae</taxon>
        <taxon>Bacillus</taxon>
        <taxon>Bacillus cereus group</taxon>
    </lineage>
</organism>
<dbReference type="EMBL" id="LJKE01000056">
    <property type="protein sequence ID" value="KZD63361.1"/>
    <property type="molecule type" value="Genomic_DNA"/>
</dbReference>
<dbReference type="Proteomes" id="UP000076482">
    <property type="component" value="Unassembled WGS sequence"/>
</dbReference>
<dbReference type="AlphaFoldDB" id="A0A164NCY3"/>
<protein>
    <recommendedName>
        <fullName evidence="1">NurA domain-containing protein</fullName>
    </recommendedName>
</protein>
<feature type="domain" description="NurA" evidence="1">
    <location>
        <begin position="43"/>
        <end position="280"/>
    </location>
</feature>
<dbReference type="Pfam" id="PF09376">
    <property type="entry name" value="NurA"/>
    <property type="match status" value="1"/>
</dbReference>
<accession>A0A164NCY3</accession>
<gene>
    <name evidence="2" type="ORF">B4088_3346</name>
</gene>
<dbReference type="PATRIC" id="fig|1396.535.peg.3992"/>
<comment type="caution">
    <text evidence="2">The sequence shown here is derived from an EMBL/GenBank/DDBJ whole genome shotgun (WGS) entry which is preliminary data.</text>
</comment>
<dbReference type="SMART" id="SM00933">
    <property type="entry name" value="NurA"/>
    <property type="match status" value="1"/>
</dbReference>
<dbReference type="RefSeq" id="WP_063261660.1">
    <property type="nucleotide sequence ID" value="NZ_LJKE01000056.1"/>
</dbReference>
<reference evidence="2 3" key="1">
    <citation type="submission" date="2015-09" db="EMBL/GenBank/DDBJ databases">
        <title>Bacillus cereus food isolates.</title>
        <authorList>
            <person name="Boekhorst J."/>
        </authorList>
    </citation>
    <scope>NUCLEOTIDE SEQUENCE [LARGE SCALE GENOMIC DNA]</scope>
    <source>
        <strain evidence="2 3">B4088</strain>
    </source>
</reference>
<sequence length="324" mass="37354">MYEINMSAFQRSVTAFRQTITEALKRSEDDFPFTEFLIENHPGTVAVIDGSNHNIQGKNFVLTLLRVGHLLFQRGVIVNEHVDPITMEFITNNDAYPMGYKHKYQEYFSKVADGVYTGRIEFEKITDRLRSIMEWQKVKELIEQLNKNDIILFDGSLLSGEITLNQTFYEQIVHHAKAKGVILVGLSKDTSLSIGSAPAPLVLLRASKRTHASKNWLVRFEDTWFVRFTQDEDIVFRLDIEAPEGISDEQVVKWIGSYALFDNMLGFPYPAQFIHDYVRIDKATKQQCFEQFQDMCIEQGMSPAEVDEMFAIYHDTMDTHSIGR</sequence>
<evidence type="ECO:0000259" key="1">
    <source>
        <dbReference type="SMART" id="SM00933"/>
    </source>
</evidence>
<proteinExistence type="predicted"/>